<sequence>MQPFMSRDTINVKLIRYLDDQLEAVPLGQVAQALSIDRNTVKTHIAELQTLIQQHFSTTDMTLTFSAQAGVQFQRRATVNLNQIMLLLTDESLMTKLVKSTFDGVLHSLGQFNDLNFVSDSTAKRHVKDLQSHLALFGLHYSPASHELVGDEAMVRLCYYRVYWETYSHFEWPFPQYSQTAIIDKIQNWLHARRIHLGKAAQLQLAYWWVIMTQRQRQGHQIELPQPVLEAQVQDQSIAQWMAPLAATGQEAVFLSYCWAFFCIHQQPVVLKVGQQVQAASRQTLQKLESLFGKGLNPVAAETMMTQLNLNHSYSLIFQTGGLILERDTLVQTLKQRRPWLVAELTTLLNELQTTGNPAFQNQSYLLVTLVPLVLRYFDTSVLNPTLNIFLALDATSAYRVWLEKEIMTQLADQYAVRFVARRADSELVISNLDMAVSQPLISINTPPNRRDWATLKTFRL</sequence>
<dbReference type="PANTHER" id="PTHR30185">
    <property type="entry name" value="CRYPTIC BETA-GLUCOSIDE BGL OPERON ANTITERMINATOR"/>
    <property type="match status" value="1"/>
</dbReference>
<dbReference type="InterPro" id="IPR050661">
    <property type="entry name" value="BglG_antiterminators"/>
</dbReference>
<dbReference type="PANTHER" id="PTHR30185:SF13">
    <property type="entry name" value="LICABCH OPERON REGULATOR-RELATED"/>
    <property type="match status" value="1"/>
</dbReference>
<name>A0A0R2BBN7_SECCO</name>
<dbReference type="AlphaFoldDB" id="A0A0R2BBN7"/>
<evidence type="ECO:0000313" key="4">
    <source>
        <dbReference type="EMBL" id="KRM75236.1"/>
    </source>
</evidence>
<feature type="domain" description="Mga helix-turn-helix" evidence="3">
    <location>
        <begin position="79"/>
        <end position="163"/>
    </location>
</feature>
<dbReference type="RefSeq" id="WP_054759720.1">
    <property type="nucleotide sequence ID" value="NZ_AYYR01000054.1"/>
</dbReference>
<protein>
    <recommendedName>
        <fullName evidence="3">Mga helix-turn-helix domain-containing protein</fullName>
    </recommendedName>
</protein>
<evidence type="ECO:0000256" key="2">
    <source>
        <dbReference type="ARBA" id="ARBA00023163"/>
    </source>
</evidence>
<dbReference type="InterPro" id="IPR007737">
    <property type="entry name" value="Mga_HTH"/>
</dbReference>
<gene>
    <name evidence="4" type="ORF">FC82_GL002421</name>
</gene>
<accession>A0A0R2BBN7</accession>
<evidence type="ECO:0000259" key="3">
    <source>
        <dbReference type="Pfam" id="PF05043"/>
    </source>
</evidence>
<keyword evidence="1" id="KW-0805">Transcription regulation</keyword>
<dbReference type="STRING" id="33960.TY91_14905"/>
<comment type="caution">
    <text evidence="4">The sequence shown here is derived from an EMBL/GenBank/DDBJ whole genome shotgun (WGS) entry which is preliminary data.</text>
</comment>
<keyword evidence="2" id="KW-0804">Transcription</keyword>
<evidence type="ECO:0000313" key="5">
    <source>
        <dbReference type="Proteomes" id="UP000051845"/>
    </source>
</evidence>
<reference evidence="4 5" key="1">
    <citation type="journal article" date="2015" name="Genome Announc.">
        <title>Expanding the biotechnology potential of lactobacilli through comparative genomics of 213 strains and associated genera.</title>
        <authorList>
            <person name="Sun Z."/>
            <person name="Harris H.M."/>
            <person name="McCann A."/>
            <person name="Guo C."/>
            <person name="Argimon S."/>
            <person name="Zhang W."/>
            <person name="Yang X."/>
            <person name="Jeffery I.B."/>
            <person name="Cooney J.C."/>
            <person name="Kagawa T.F."/>
            <person name="Liu W."/>
            <person name="Song Y."/>
            <person name="Salvetti E."/>
            <person name="Wrobel A."/>
            <person name="Rasinkangas P."/>
            <person name="Parkhill J."/>
            <person name="Rea M.C."/>
            <person name="O'Sullivan O."/>
            <person name="Ritari J."/>
            <person name="Douillard F.P."/>
            <person name="Paul Ross R."/>
            <person name="Yang R."/>
            <person name="Briner A.E."/>
            <person name="Felis G.E."/>
            <person name="de Vos W.M."/>
            <person name="Barrangou R."/>
            <person name="Klaenhammer T.R."/>
            <person name="Caufield P.W."/>
            <person name="Cui Y."/>
            <person name="Zhang H."/>
            <person name="O'Toole P.W."/>
        </authorList>
    </citation>
    <scope>NUCLEOTIDE SEQUENCE [LARGE SCALE GENOMIC DNA]</scope>
    <source>
        <strain evidence="4 5">DSM 20515</strain>
    </source>
</reference>
<dbReference type="PATRIC" id="fig|1423733.4.peg.2535"/>
<dbReference type="EMBL" id="AYYR01000054">
    <property type="protein sequence ID" value="KRM75236.1"/>
    <property type="molecule type" value="Genomic_DNA"/>
</dbReference>
<proteinExistence type="predicted"/>
<organism evidence="4 5">
    <name type="scientific">Secundilactobacillus collinoides DSM 20515 = JCM 1123</name>
    <dbReference type="NCBI Taxonomy" id="1423733"/>
    <lineage>
        <taxon>Bacteria</taxon>
        <taxon>Bacillati</taxon>
        <taxon>Bacillota</taxon>
        <taxon>Bacilli</taxon>
        <taxon>Lactobacillales</taxon>
        <taxon>Lactobacillaceae</taxon>
        <taxon>Secundilactobacillus</taxon>
    </lineage>
</organism>
<evidence type="ECO:0000256" key="1">
    <source>
        <dbReference type="ARBA" id="ARBA00023015"/>
    </source>
</evidence>
<dbReference type="Pfam" id="PF05043">
    <property type="entry name" value="Mga"/>
    <property type="match status" value="1"/>
</dbReference>
<dbReference type="Proteomes" id="UP000051845">
    <property type="component" value="Unassembled WGS sequence"/>
</dbReference>